<dbReference type="Pfam" id="PF10181">
    <property type="entry name" value="PIG-H"/>
    <property type="match status" value="1"/>
</dbReference>
<dbReference type="Proteomes" id="UP000652761">
    <property type="component" value="Unassembled WGS sequence"/>
</dbReference>
<gene>
    <name evidence="5" type="ORF">Taro_007968</name>
</gene>
<evidence type="ECO:0000259" key="4">
    <source>
        <dbReference type="Pfam" id="PF10181"/>
    </source>
</evidence>
<keyword evidence="3" id="KW-0472">Membrane</keyword>
<name>A0A843U1Z0_COLES</name>
<proteinExistence type="inferred from homology"/>
<evidence type="ECO:0000313" key="5">
    <source>
        <dbReference type="EMBL" id="MQL75593.1"/>
    </source>
</evidence>
<comment type="caution">
    <text evidence="5">The sequence shown here is derived from an EMBL/GenBank/DDBJ whole genome shotgun (WGS) entry which is preliminary data.</text>
</comment>
<reference evidence="5" key="1">
    <citation type="submission" date="2017-07" db="EMBL/GenBank/DDBJ databases">
        <title>Taro Niue Genome Assembly and Annotation.</title>
        <authorList>
            <person name="Atibalentja N."/>
            <person name="Keating K."/>
            <person name="Fields C.J."/>
        </authorList>
    </citation>
    <scope>NUCLEOTIDE SEQUENCE</scope>
    <source>
        <strain evidence="5">Niue_2</strain>
        <tissue evidence="5">Leaf</tissue>
    </source>
</reference>
<evidence type="ECO:0000313" key="6">
    <source>
        <dbReference type="Proteomes" id="UP000652761"/>
    </source>
</evidence>
<evidence type="ECO:0000256" key="3">
    <source>
        <dbReference type="SAM" id="Phobius"/>
    </source>
</evidence>
<dbReference type="PANTHER" id="PTHR15231">
    <property type="entry name" value="PHOSPHATIDYLINOSITOL N-ACETYLGLUCOSAMINYLTRANSFERASE SUBUNIT H"/>
    <property type="match status" value="1"/>
</dbReference>
<sequence length="298" mass="33275">MPKAPMVDSRYTYCHENKKRFHEGIDVHEIIISTSKGRSLFSFFCALLFVLHVTHMLRVKEKLGVFIFVTPLLSVFIAKVWLLNALKKESIIVMPAFGFQFETHSRSGRVVRHFVSIGKILKPVLNEVVTSVTCYWSLALILRGEDKLMLVFQESRPPVKILVPIWRALCAATSVEADSEVSDDILPALLIETAIGIITLVIFCNQLSAQENELSMEADTILDAGKALVWLLSASSWRVDVRQAAVTASTAINLAISMVIESTVEGICVRKGFESFASLRDHSQLSVERNKLVGQRNT</sequence>
<dbReference type="GO" id="GO:0006506">
    <property type="term" value="P:GPI anchor biosynthetic process"/>
    <property type="evidence" value="ECO:0007669"/>
    <property type="project" value="UniProtKB-UniPathway"/>
</dbReference>
<organism evidence="5 6">
    <name type="scientific">Colocasia esculenta</name>
    <name type="common">Wild taro</name>
    <name type="synonym">Arum esculentum</name>
    <dbReference type="NCBI Taxonomy" id="4460"/>
    <lineage>
        <taxon>Eukaryota</taxon>
        <taxon>Viridiplantae</taxon>
        <taxon>Streptophyta</taxon>
        <taxon>Embryophyta</taxon>
        <taxon>Tracheophyta</taxon>
        <taxon>Spermatophyta</taxon>
        <taxon>Magnoliopsida</taxon>
        <taxon>Liliopsida</taxon>
        <taxon>Araceae</taxon>
        <taxon>Aroideae</taxon>
        <taxon>Colocasieae</taxon>
        <taxon>Colocasia</taxon>
    </lineage>
</organism>
<protein>
    <recommendedName>
        <fullName evidence="4">Phosphatidylinositol N-acetylglucosaminyltransferase subunit H conserved domain-containing protein</fullName>
    </recommendedName>
</protein>
<keyword evidence="3" id="KW-0812">Transmembrane</keyword>
<comment type="similarity">
    <text evidence="2">Belongs to the PIGH family.</text>
</comment>
<keyword evidence="3" id="KW-1133">Transmembrane helix</keyword>
<feature type="domain" description="Phosphatidylinositol N-acetylglucosaminyltransferase subunit H conserved" evidence="4">
    <location>
        <begin position="90"/>
        <end position="153"/>
    </location>
</feature>
<dbReference type="InterPro" id="IPR044215">
    <property type="entry name" value="PIG-H"/>
</dbReference>
<feature type="transmembrane region" description="Helical" evidence="3">
    <location>
        <begin position="63"/>
        <end position="82"/>
    </location>
</feature>
<evidence type="ECO:0000256" key="2">
    <source>
        <dbReference type="ARBA" id="ARBA00009610"/>
    </source>
</evidence>
<feature type="transmembrane region" description="Helical" evidence="3">
    <location>
        <begin position="40"/>
        <end position="57"/>
    </location>
</feature>
<comment type="pathway">
    <text evidence="1">Glycolipid biosynthesis; glycosylphosphatidylinositol-anchor biosynthesis.</text>
</comment>
<dbReference type="InterPro" id="IPR019328">
    <property type="entry name" value="PIGH-H_dom"/>
</dbReference>
<dbReference type="OrthoDB" id="6256716at2759"/>
<dbReference type="EMBL" id="NMUH01000257">
    <property type="protein sequence ID" value="MQL75593.1"/>
    <property type="molecule type" value="Genomic_DNA"/>
</dbReference>
<dbReference type="AlphaFoldDB" id="A0A843U1Z0"/>
<dbReference type="PANTHER" id="PTHR15231:SF1">
    <property type="entry name" value="PHOSPHATIDYLINOSITOL N-ACETYLGLUCOSAMINYLTRANSFERASE SUBUNIT H"/>
    <property type="match status" value="1"/>
</dbReference>
<keyword evidence="6" id="KW-1185">Reference proteome</keyword>
<evidence type="ECO:0000256" key="1">
    <source>
        <dbReference type="ARBA" id="ARBA00004687"/>
    </source>
</evidence>
<dbReference type="GO" id="GO:0000506">
    <property type="term" value="C:glycosylphosphatidylinositol-N-acetylglucosaminyltransferase (GPI-GnT) complex"/>
    <property type="evidence" value="ECO:0007669"/>
    <property type="project" value="InterPro"/>
</dbReference>
<dbReference type="UniPathway" id="UPA00196"/>
<accession>A0A843U1Z0</accession>